<sequence>MIIFPDGSVVDVASHPTPPTEPHTPPCRGATAAPADHADHPHAIGIRAWRALTDPATTYSAETVELLVETAERLLEAGAASGTGRADLLRVIRNAHSVWHVIRDTDPETALDLAPRLLALLRGSHPRRTADVIEWATTRRTV</sequence>
<organism evidence="2 3">
    <name type="scientific">Streptomyces fulvorobeus</name>
    <dbReference type="NCBI Taxonomy" id="284028"/>
    <lineage>
        <taxon>Bacteria</taxon>
        <taxon>Bacillati</taxon>
        <taxon>Actinomycetota</taxon>
        <taxon>Actinomycetes</taxon>
        <taxon>Kitasatosporales</taxon>
        <taxon>Streptomycetaceae</taxon>
        <taxon>Streptomyces</taxon>
    </lineage>
</organism>
<dbReference type="EMBL" id="BLWC01000002">
    <property type="protein sequence ID" value="GFN01413.1"/>
    <property type="molecule type" value="Genomic_DNA"/>
</dbReference>
<dbReference type="Proteomes" id="UP000498980">
    <property type="component" value="Unassembled WGS sequence"/>
</dbReference>
<feature type="compositionally biased region" description="Pro residues" evidence="1">
    <location>
        <begin position="16"/>
        <end position="25"/>
    </location>
</feature>
<accession>A0A7J0CFX5</accession>
<dbReference type="RefSeq" id="WP_173318373.1">
    <property type="nucleotide sequence ID" value="NZ_BLWC01000002.1"/>
</dbReference>
<evidence type="ECO:0000313" key="3">
    <source>
        <dbReference type="Proteomes" id="UP000498980"/>
    </source>
</evidence>
<comment type="caution">
    <text evidence="2">The sequence shown here is derived from an EMBL/GenBank/DDBJ whole genome shotgun (WGS) entry which is preliminary data.</text>
</comment>
<keyword evidence="3" id="KW-1185">Reference proteome</keyword>
<feature type="region of interest" description="Disordered" evidence="1">
    <location>
        <begin position="11"/>
        <end position="37"/>
    </location>
</feature>
<gene>
    <name evidence="2" type="ORF">Sfulv_62230</name>
</gene>
<proteinExistence type="predicted"/>
<evidence type="ECO:0000256" key="1">
    <source>
        <dbReference type="SAM" id="MobiDB-lite"/>
    </source>
</evidence>
<dbReference type="AlphaFoldDB" id="A0A7J0CFX5"/>
<protein>
    <submittedName>
        <fullName evidence="2">Uncharacterized protein</fullName>
    </submittedName>
</protein>
<reference evidence="2 3" key="1">
    <citation type="submission" date="2020-05" db="EMBL/GenBank/DDBJ databases">
        <title>Whole genome shotgun sequence of Streptomyces fulvorobeus NBRC 15897.</title>
        <authorList>
            <person name="Komaki H."/>
            <person name="Tamura T."/>
        </authorList>
    </citation>
    <scope>NUCLEOTIDE SEQUENCE [LARGE SCALE GENOMIC DNA]</scope>
    <source>
        <strain evidence="2 3">NBRC 15897</strain>
    </source>
</reference>
<name>A0A7J0CFX5_9ACTN</name>
<evidence type="ECO:0000313" key="2">
    <source>
        <dbReference type="EMBL" id="GFN01413.1"/>
    </source>
</evidence>